<keyword evidence="2" id="KW-0808">Transferase</keyword>
<evidence type="ECO:0000313" key="4">
    <source>
        <dbReference type="EMBL" id="GAA3547947.1"/>
    </source>
</evidence>
<sequence>MNPQLAQLKQKLEQFGRQNDAANQARSGRMLNITRDTGEFLSVLIQATAARNILEIGTSNGYSTLWLAEAAHITGGKVITVEYAEHKFAMARENFAASGLAGIIEPHCIDAGQLLPRLAPASQDLIFLDSERSEYLGWWPGLRSVLRPGGLLVVDNALSHQQELTEFTRLVAADPVFTSCLVPVGKGELLATKARIRE</sequence>
<keyword evidence="5" id="KW-1185">Reference proteome</keyword>
<dbReference type="Proteomes" id="UP001500795">
    <property type="component" value="Unassembled WGS sequence"/>
</dbReference>
<evidence type="ECO:0000256" key="1">
    <source>
        <dbReference type="ARBA" id="ARBA00022603"/>
    </source>
</evidence>
<dbReference type="PANTHER" id="PTHR43167:SF1">
    <property type="entry name" value="PUTATIVE (AFU_ORTHOLOGUE AFUA_6G01830)-RELATED"/>
    <property type="match status" value="1"/>
</dbReference>
<keyword evidence="3" id="KW-0949">S-adenosyl-L-methionine</keyword>
<name>A0ABP6WD56_9GAMM</name>
<dbReference type="PANTHER" id="PTHR43167">
    <property type="entry name" value="PUTATIVE (AFU_ORTHOLOGUE AFUA_6G01830)-RELATED"/>
    <property type="match status" value="1"/>
</dbReference>
<dbReference type="RefSeq" id="WP_344959550.1">
    <property type="nucleotide sequence ID" value="NZ_BAABCX010000005.1"/>
</dbReference>
<dbReference type="GO" id="GO:0008168">
    <property type="term" value="F:methyltransferase activity"/>
    <property type="evidence" value="ECO:0007669"/>
    <property type="project" value="UniProtKB-KW"/>
</dbReference>
<evidence type="ECO:0000256" key="3">
    <source>
        <dbReference type="ARBA" id="ARBA00022691"/>
    </source>
</evidence>
<reference evidence="5" key="1">
    <citation type="journal article" date="2019" name="Int. J. Syst. Evol. Microbiol.">
        <title>The Global Catalogue of Microorganisms (GCM) 10K type strain sequencing project: providing services to taxonomists for standard genome sequencing and annotation.</title>
        <authorList>
            <consortium name="The Broad Institute Genomics Platform"/>
            <consortium name="The Broad Institute Genome Sequencing Center for Infectious Disease"/>
            <person name="Wu L."/>
            <person name="Ma J."/>
        </authorList>
    </citation>
    <scope>NUCLEOTIDE SEQUENCE [LARGE SCALE GENOMIC DNA]</scope>
    <source>
        <strain evidence="5">JCM 17110</strain>
    </source>
</reference>
<accession>A0ABP6WD56</accession>
<dbReference type="PROSITE" id="PS51682">
    <property type="entry name" value="SAM_OMT_I"/>
    <property type="match status" value="1"/>
</dbReference>
<keyword evidence="1 4" id="KW-0489">Methyltransferase</keyword>
<dbReference type="InterPro" id="IPR029063">
    <property type="entry name" value="SAM-dependent_MTases_sf"/>
</dbReference>
<dbReference type="Pfam" id="PF01596">
    <property type="entry name" value="Methyltransf_3"/>
    <property type="match status" value="1"/>
</dbReference>
<dbReference type="InterPro" id="IPR002935">
    <property type="entry name" value="SAM_O-MeTrfase"/>
</dbReference>
<organism evidence="4 5">
    <name type="scientific">Zobellella aerophila</name>
    <dbReference type="NCBI Taxonomy" id="870480"/>
    <lineage>
        <taxon>Bacteria</taxon>
        <taxon>Pseudomonadati</taxon>
        <taxon>Pseudomonadota</taxon>
        <taxon>Gammaproteobacteria</taxon>
        <taxon>Aeromonadales</taxon>
        <taxon>Aeromonadaceae</taxon>
        <taxon>Zobellella</taxon>
    </lineage>
</organism>
<evidence type="ECO:0000313" key="5">
    <source>
        <dbReference type="Proteomes" id="UP001500795"/>
    </source>
</evidence>
<dbReference type="EMBL" id="BAABCX010000005">
    <property type="protein sequence ID" value="GAA3547947.1"/>
    <property type="molecule type" value="Genomic_DNA"/>
</dbReference>
<comment type="caution">
    <text evidence="4">The sequence shown here is derived from an EMBL/GenBank/DDBJ whole genome shotgun (WGS) entry which is preliminary data.</text>
</comment>
<proteinExistence type="predicted"/>
<evidence type="ECO:0000256" key="2">
    <source>
        <dbReference type="ARBA" id="ARBA00022679"/>
    </source>
</evidence>
<dbReference type="GO" id="GO:0032259">
    <property type="term" value="P:methylation"/>
    <property type="evidence" value="ECO:0007669"/>
    <property type="project" value="UniProtKB-KW"/>
</dbReference>
<dbReference type="CDD" id="cd02440">
    <property type="entry name" value="AdoMet_MTases"/>
    <property type="match status" value="1"/>
</dbReference>
<protein>
    <submittedName>
        <fullName evidence="4">Class I SAM-dependent methyltransferase</fullName>
    </submittedName>
</protein>
<dbReference type="SUPFAM" id="SSF53335">
    <property type="entry name" value="S-adenosyl-L-methionine-dependent methyltransferases"/>
    <property type="match status" value="1"/>
</dbReference>
<gene>
    <name evidence="4" type="ORF">GCM10022394_30100</name>
</gene>
<dbReference type="Gene3D" id="3.40.50.150">
    <property type="entry name" value="Vaccinia Virus protein VP39"/>
    <property type="match status" value="1"/>
</dbReference>